<protein>
    <submittedName>
        <fullName evidence="6">ABC transporter ATP-binding protein</fullName>
    </submittedName>
</protein>
<dbReference type="GO" id="GO:1903805">
    <property type="term" value="P:L-valine import across plasma membrane"/>
    <property type="evidence" value="ECO:0007669"/>
    <property type="project" value="TreeGrafter"/>
</dbReference>
<dbReference type="Proteomes" id="UP000500970">
    <property type="component" value="Chromosome"/>
</dbReference>
<evidence type="ECO:0000313" key="6">
    <source>
        <dbReference type="EMBL" id="QKH36493.1"/>
    </source>
</evidence>
<proteinExistence type="predicted"/>
<dbReference type="InterPro" id="IPR003439">
    <property type="entry name" value="ABC_transporter-like_ATP-bd"/>
</dbReference>
<dbReference type="GO" id="GO:0015192">
    <property type="term" value="F:L-phenylalanine transmembrane transporter activity"/>
    <property type="evidence" value="ECO:0007669"/>
    <property type="project" value="TreeGrafter"/>
</dbReference>
<dbReference type="PANTHER" id="PTHR45772">
    <property type="entry name" value="CONSERVED COMPONENT OF ABC TRANSPORTER FOR NATURAL AMINO ACIDS-RELATED"/>
    <property type="match status" value="1"/>
</dbReference>
<feature type="domain" description="ABC transporter" evidence="5">
    <location>
        <begin position="6"/>
        <end position="252"/>
    </location>
</feature>
<evidence type="ECO:0000313" key="7">
    <source>
        <dbReference type="Proteomes" id="UP000500970"/>
    </source>
</evidence>
<dbReference type="RefSeq" id="WP_173145386.1">
    <property type="nucleotide sequence ID" value="NZ_CP053985.1"/>
</dbReference>
<keyword evidence="1" id="KW-0813">Transport</keyword>
<keyword evidence="2" id="KW-0472">Membrane</keyword>
<evidence type="ECO:0000256" key="3">
    <source>
        <dbReference type="ARBA" id="ARBA00022741"/>
    </source>
</evidence>
<dbReference type="GO" id="GO:0005304">
    <property type="term" value="F:L-valine transmembrane transporter activity"/>
    <property type="evidence" value="ECO:0007669"/>
    <property type="project" value="TreeGrafter"/>
</dbReference>
<evidence type="ECO:0000256" key="4">
    <source>
        <dbReference type="ARBA" id="ARBA00022840"/>
    </source>
</evidence>
<sequence length="257" mass="27793">MTTHILDARGLYKAYGSIPVLKDVTLHMQQGETHVVIGPNGAGKTTLFKTLSGELLPDAGEISIAGKRVEGIDGYQRVRLGVGRTFQVARVFGEDTVLDNMVVAVEASRRHQGAGGGFSWRIAPAADVYDEALDALEKMGLASQRDHVSGVLAYGDRKRLELAMSLALRPKLLMLDEPMAGMSPPDRAAAVKTIKSVVRERGISVLLTEHDMDVVFSLADRITVLNYGEIIASGTPEDVRSSPEVREIYLGHEVQSA</sequence>
<keyword evidence="2" id="KW-1003">Cell membrane</keyword>
<dbReference type="GO" id="GO:0015808">
    <property type="term" value="P:L-alanine transport"/>
    <property type="evidence" value="ECO:0007669"/>
    <property type="project" value="TreeGrafter"/>
</dbReference>
<dbReference type="Pfam" id="PF12399">
    <property type="entry name" value="BCA_ABC_TP_C"/>
    <property type="match status" value="1"/>
</dbReference>
<gene>
    <name evidence="6" type="ORF">FOC84_16650</name>
</gene>
<dbReference type="InterPro" id="IPR003593">
    <property type="entry name" value="AAA+_ATPase"/>
</dbReference>
<dbReference type="GO" id="GO:0015188">
    <property type="term" value="F:L-isoleucine transmembrane transporter activity"/>
    <property type="evidence" value="ECO:0007669"/>
    <property type="project" value="TreeGrafter"/>
</dbReference>
<dbReference type="SMART" id="SM00382">
    <property type="entry name" value="AAA"/>
    <property type="match status" value="1"/>
</dbReference>
<dbReference type="Gene3D" id="3.40.50.300">
    <property type="entry name" value="P-loop containing nucleotide triphosphate hydrolases"/>
    <property type="match status" value="1"/>
</dbReference>
<dbReference type="GO" id="GO:0005524">
    <property type="term" value="F:ATP binding"/>
    <property type="evidence" value="ECO:0007669"/>
    <property type="project" value="UniProtKB-KW"/>
</dbReference>
<reference evidence="6 7" key="1">
    <citation type="submission" date="2020-05" db="EMBL/GenBank/DDBJ databases">
        <title>FDA dAtabase for Regulatory Grade micrObial Sequences (FDA-ARGOS): Supporting development and validation of Infectious Disease Dx tests.</title>
        <authorList>
            <person name="Sproer C."/>
            <person name="Gronow S."/>
            <person name="Severitt S."/>
            <person name="Schroder I."/>
            <person name="Tallon L."/>
            <person name="Sadzewicz L."/>
            <person name="Zhao X."/>
            <person name="Vavikolanu K."/>
            <person name="Mehta A."/>
            <person name="Aluvathingal J."/>
            <person name="Nadendla S."/>
            <person name="Myers T."/>
            <person name="Yan Y."/>
            <person name="Sichtig H."/>
        </authorList>
    </citation>
    <scope>NUCLEOTIDE SEQUENCE [LARGE SCALE GENOMIC DNA]</scope>
    <source>
        <strain evidence="6 7">FDAARGOS_790</strain>
    </source>
</reference>
<evidence type="ECO:0000256" key="2">
    <source>
        <dbReference type="ARBA" id="ARBA00022475"/>
    </source>
</evidence>
<accession>A0A7D4HU24</accession>
<dbReference type="InterPro" id="IPR032823">
    <property type="entry name" value="BCA_ABC_TP_C"/>
</dbReference>
<keyword evidence="7" id="KW-1185">Reference proteome</keyword>
<dbReference type="KEGG" id="apes:FOC84_16650"/>
<dbReference type="EMBL" id="CP053985">
    <property type="protein sequence ID" value="QKH36493.1"/>
    <property type="molecule type" value="Genomic_DNA"/>
</dbReference>
<name>A0A7D4HU24_9BURK</name>
<dbReference type="SUPFAM" id="SSF52540">
    <property type="entry name" value="P-loop containing nucleoside triphosphate hydrolases"/>
    <property type="match status" value="1"/>
</dbReference>
<keyword evidence="4 6" id="KW-0067">ATP-binding</keyword>
<dbReference type="AlphaFoldDB" id="A0A7D4HU24"/>
<dbReference type="InterPro" id="IPR051120">
    <property type="entry name" value="ABC_AA/LPS_Transport"/>
</dbReference>
<dbReference type="GO" id="GO:0016887">
    <property type="term" value="F:ATP hydrolysis activity"/>
    <property type="evidence" value="ECO:0007669"/>
    <property type="project" value="InterPro"/>
</dbReference>
<dbReference type="GO" id="GO:0042941">
    <property type="term" value="P:D-alanine transmembrane transport"/>
    <property type="evidence" value="ECO:0007669"/>
    <property type="project" value="TreeGrafter"/>
</dbReference>
<evidence type="ECO:0000259" key="5">
    <source>
        <dbReference type="PROSITE" id="PS50893"/>
    </source>
</evidence>
<keyword evidence="3" id="KW-0547">Nucleotide-binding</keyword>
<dbReference type="Pfam" id="PF00005">
    <property type="entry name" value="ABC_tran"/>
    <property type="match status" value="1"/>
</dbReference>
<dbReference type="GO" id="GO:0005886">
    <property type="term" value="C:plasma membrane"/>
    <property type="evidence" value="ECO:0007669"/>
    <property type="project" value="TreeGrafter"/>
</dbReference>
<organism evidence="6 7">
    <name type="scientific">Achromobacter pestifer</name>
    <dbReference type="NCBI Taxonomy" id="1353889"/>
    <lineage>
        <taxon>Bacteria</taxon>
        <taxon>Pseudomonadati</taxon>
        <taxon>Pseudomonadota</taxon>
        <taxon>Betaproteobacteria</taxon>
        <taxon>Burkholderiales</taxon>
        <taxon>Alcaligenaceae</taxon>
        <taxon>Achromobacter</taxon>
    </lineage>
</organism>
<dbReference type="InterPro" id="IPR017871">
    <property type="entry name" value="ABC_transporter-like_CS"/>
</dbReference>
<dbReference type="PROSITE" id="PS50893">
    <property type="entry name" value="ABC_TRANSPORTER_2"/>
    <property type="match status" value="1"/>
</dbReference>
<dbReference type="CDD" id="cd03219">
    <property type="entry name" value="ABC_Mj1267_LivG_branched"/>
    <property type="match status" value="1"/>
</dbReference>
<evidence type="ECO:0000256" key="1">
    <source>
        <dbReference type="ARBA" id="ARBA00022448"/>
    </source>
</evidence>
<dbReference type="PANTHER" id="PTHR45772:SF7">
    <property type="entry name" value="AMINO ACID ABC TRANSPORTER ATP-BINDING PROTEIN"/>
    <property type="match status" value="1"/>
</dbReference>
<dbReference type="InterPro" id="IPR027417">
    <property type="entry name" value="P-loop_NTPase"/>
</dbReference>
<dbReference type="GO" id="GO:1903806">
    <property type="term" value="P:L-isoleucine import across plasma membrane"/>
    <property type="evidence" value="ECO:0007669"/>
    <property type="project" value="TreeGrafter"/>
</dbReference>
<dbReference type="PROSITE" id="PS00211">
    <property type="entry name" value="ABC_TRANSPORTER_1"/>
    <property type="match status" value="1"/>
</dbReference>